<dbReference type="GO" id="GO:0000981">
    <property type="term" value="F:DNA-binding transcription factor activity, RNA polymerase II-specific"/>
    <property type="evidence" value="ECO:0007669"/>
    <property type="project" value="TreeGrafter"/>
</dbReference>
<dbReference type="SUPFAM" id="SSF57667">
    <property type="entry name" value="beta-beta-alpha zinc fingers"/>
    <property type="match status" value="1"/>
</dbReference>
<keyword evidence="7" id="KW-0805">Transcription regulation</keyword>
<dbReference type="Gene3D" id="3.30.160.60">
    <property type="entry name" value="Classic Zinc Finger"/>
    <property type="match status" value="2"/>
</dbReference>
<evidence type="ECO:0000256" key="3">
    <source>
        <dbReference type="ARBA" id="ARBA00022723"/>
    </source>
</evidence>
<evidence type="ECO:0000256" key="7">
    <source>
        <dbReference type="ARBA" id="ARBA00023015"/>
    </source>
</evidence>
<reference evidence="12" key="1">
    <citation type="submission" date="2023-10" db="EMBL/GenBank/DDBJ databases">
        <title>Genome assembly of Pristionchus species.</title>
        <authorList>
            <person name="Yoshida K."/>
            <person name="Sommer R.J."/>
        </authorList>
    </citation>
    <scope>NUCLEOTIDE SEQUENCE</scope>
    <source>
        <strain evidence="12">RS0144</strain>
    </source>
</reference>
<evidence type="ECO:0000256" key="8">
    <source>
        <dbReference type="ARBA" id="ARBA00023163"/>
    </source>
</evidence>
<evidence type="ECO:0000259" key="11">
    <source>
        <dbReference type="PROSITE" id="PS50157"/>
    </source>
</evidence>
<dbReference type="SMART" id="SM00355">
    <property type="entry name" value="ZnF_C2H2"/>
    <property type="match status" value="2"/>
</dbReference>
<dbReference type="InterPro" id="IPR036236">
    <property type="entry name" value="Znf_C2H2_sf"/>
</dbReference>
<protein>
    <recommendedName>
        <fullName evidence="11">C2H2-type domain-containing protein</fullName>
    </recommendedName>
</protein>
<accession>A0AAV5TEY0</accession>
<gene>
    <name evidence="12" type="ORF">PENTCL1PPCAC_12735</name>
</gene>
<comment type="caution">
    <text evidence="12">The sequence shown here is derived from an EMBL/GenBank/DDBJ whole genome shotgun (WGS) entry which is preliminary data.</text>
</comment>
<feature type="non-terminal residue" evidence="12">
    <location>
        <position position="1"/>
    </location>
</feature>
<keyword evidence="4" id="KW-0677">Repeat</keyword>
<evidence type="ECO:0000256" key="4">
    <source>
        <dbReference type="ARBA" id="ARBA00022737"/>
    </source>
</evidence>
<dbReference type="GO" id="GO:0000122">
    <property type="term" value="P:negative regulation of transcription by RNA polymerase II"/>
    <property type="evidence" value="ECO:0007669"/>
    <property type="project" value="UniProtKB-ARBA"/>
</dbReference>
<organism evidence="12 13">
    <name type="scientific">Pristionchus entomophagus</name>
    <dbReference type="NCBI Taxonomy" id="358040"/>
    <lineage>
        <taxon>Eukaryota</taxon>
        <taxon>Metazoa</taxon>
        <taxon>Ecdysozoa</taxon>
        <taxon>Nematoda</taxon>
        <taxon>Chromadorea</taxon>
        <taxon>Rhabditida</taxon>
        <taxon>Rhabditina</taxon>
        <taxon>Diplogasteromorpha</taxon>
        <taxon>Diplogasteroidea</taxon>
        <taxon>Neodiplogasteridae</taxon>
        <taxon>Pristionchus</taxon>
    </lineage>
</organism>
<evidence type="ECO:0000256" key="10">
    <source>
        <dbReference type="PROSITE-ProRule" id="PRU00042"/>
    </source>
</evidence>
<dbReference type="Proteomes" id="UP001432027">
    <property type="component" value="Unassembled WGS sequence"/>
</dbReference>
<keyword evidence="9" id="KW-0539">Nucleus</keyword>
<keyword evidence="5 10" id="KW-0863">Zinc-finger</keyword>
<dbReference type="PROSITE" id="PS00028">
    <property type="entry name" value="ZINC_FINGER_C2H2_1"/>
    <property type="match status" value="2"/>
</dbReference>
<keyword evidence="3" id="KW-0479">Metal-binding</keyword>
<feature type="domain" description="C2H2-type" evidence="11">
    <location>
        <begin position="7"/>
        <end position="34"/>
    </location>
</feature>
<dbReference type="PROSITE" id="PS50157">
    <property type="entry name" value="ZINC_FINGER_C2H2_2"/>
    <property type="match status" value="2"/>
</dbReference>
<proteinExistence type="inferred from homology"/>
<evidence type="ECO:0000256" key="6">
    <source>
        <dbReference type="ARBA" id="ARBA00022833"/>
    </source>
</evidence>
<keyword evidence="6" id="KW-0862">Zinc</keyword>
<sequence>EEHRCPYKCDECGRRFTLKGGLTSHKKTHLSDDDPLKKRFPCAICGRIFFQKGHLNMHKKLHSDDEKE</sequence>
<dbReference type="GO" id="GO:0005634">
    <property type="term" value="C:nucleus"/>
    <property type="evidence" value="ECO:0007669"/>
    <property type="project" value="UniProtKB-SubCell"/>
</dbReference>
<comment type="similarity">
    <text evidence="2">Belongs to the krueppel C2H2-type zinc-finger protein family.</text>
</comment>
<dbReference type="PANTHER" id="PTHR23235">
    <property type="entry name" value="KRUEPPEL-LIKE TRANSCRIPTION FACTOR"/>
    <property type="match status" value="1"/>
</dbReference>
<dbReference type="EMBL" id="BTSX01000003">
    <property type="protein sequence ID" value="GMS90561.1"/>
    <property type="molecule type" value="Genomic_DNA"/>
</dbReference>
<comment type="subcellular location">
    <subcellularLocation>
        <location evidence="1">Nucleus</location>
    </subcellularLocation>
</comment>
<dbReference type="PANTHER" id="PTHR23235:SF120">
    <property type="entry name" value="KRUPPEL-LIKE FACTOR 15"/>
    <property type="match status" value="1"/>
</dbReference>
<dbReference type="FunFam" id="3.30.160.60:FF:001232">
    <property type="entry name" value="zinc finger protein 62 homolog isoform X1"/>
    <property type="match status" value="1"/>
</dbReference>
<dbReference type="AlphaFoldDB" id="A0AAV5TEY0"/>
<dbReference type="GO" id="GO:0008270">
    <property type="term" value="F:zinc ion binding"/>
    <property type="evidence" value="ECO:0007669"/>
    <property type="project" value="UniProtKB-KW"/>
</dbReference>
<feature type="domain" description="C2H2-type" evidence="11">
    <location>
        <begin position="40"/>
        <end position="67"/>
    </location>
</feature>
<evidence type="ECO:0000256" key="9">
    <source>
        <dbReference type="ARBA" id="ARBA00023242"/>
    </source>
</evidence>
<dbReference type="FunFam" id="3.30.160.60:FF:000446">
    <property type="entry name" value="Zinc finger protein"/>
    <property type="match status" value="1"/>
</dbReference>
<keyword evidence="13" id="KW-1185">Reference proteome</keyword>
<dbReference type="Pfam" id="PF00096">
    <property type="entry name" value="zf-C2H2"/>
    <property type="match status" value="2"/>
</dbReference>
<evidence type="ECO:0000256" key="1">
    <source>
        <dbReference type="ARBA" id="ARBA00004123"/>
    </source>
</evidence>
<evidence type="ECO:0000313" key="12">
    <source>
        <dbReference type="EMBL" id="GMS90561.1"/>
    </source>
</evidence>
<name>A0AAV5TEY0_9BILA</name>
<keyword evidence="8" id="KW-0804">Transcription</keyword>
<dbReference type="GO" id="GO:0000978">
    <property type="term" value="F:RNA polymerase II cis-regulatory region sequence-specific DNA binding"/>
    <property type="evidence" value="ECO:0007669"/>
    <property type="project" value="TreeGrafter"/>
</dbReference>
<dbReference type="InterPro" id="IPR013087">
    <property type="entry name" value="Znf_C2H2_type"/>
</dbReference>
<evidence type="ECO:0000256" key="2">
    <source>
        <dbReference type="ARBA" id="ARBA00006991"/>
    </source>
</evidence>
<evidence type="ECO:0000313" key="13">
    <source>
        <dbReference type="Proteomes" id="UP001432027"/>
    </source>
</evidence>
<evidence type="ECO:0000256" key="5">
    <source>
        <dbReference type="ARBA" id="ARBA00022771"/>
    </source>
</evidence>